<feature type="domain" description="PAC" evidence="1">
    <location>
        <begin position="98"/>
        <end position="151"/>
    </location>
</feature>
<organism evidence="2 3">
    <name type="scientific">Brevundimonas subvibrioides</name>
    <dbReference type="NCBI Taxonomy" id="74313"/>
    <lineage>
        <taxon>Bacteria</taxon>
        <taxon>Pseudomonadati</taxon>
        <taxon>Pseudomonadota</taxon>
        <taxon>Alphaproteobacteria</taxon>
        <taxon>Caulobacterales</taxon>
        <taxon>Caulobacteraceae</taxon>
        <taxon>Brevundimonas</taxon>
    </lineage>
</organism>
<dbReference type="InterPro" id="IPR013656">
    <property type="entry name" value="PAS_4"/>
</dbReference>
<evidence type="ECO:0000313" key="2">
    <source>
        <dbReference type="EMBL" id="OYX36146.1"/>
    </source>
</evidence>
<reference evidence="2 3" key="1">
    <citation type="submission" date="2017-03" db="EMBL/GenBank/DDBJ databases">
        <title>Lifting the veil on microbial sulfur biogeochemistry in mining wastewaters.</title>
        <authorList>
            <person name="Kantor R.S."/>
            <person name="Colenbrander Nelson T."/>
            <person name="Marshall S."/>
            <person name="Bennett D."/>
            <person name="Apte S."/>
            <person name="Camacho D."/>
            <person name="Thomas B.C."/>
            <person name="Warren L.A."/>
            <person name="Banfield J.F."/>
        </authorList>
    </citation>
    <scope>NUCLEOTIDE SEQUENCE [LARGE SCALE GENOMIC DNA]</scope>
    <source>
        <strain evidence="2">32-69-9</strain>
    </source>
</reference>
<dbReference type="Pfam" id="PF08448">
    <property type="entry name" value="PAS_4"/>
    <property type="match status" value="1"/>
</dbReference>
<dbReference type="AlphaFoldDB" id="A0A258FUX1"/>
<dbReference type="SUPFAM" id="SSF55785">
    <property type="entry name" value="PYP-like sensor domain (PAS domain)"/>
    <property type="match status" value="1"/>
</dbReference>
<proteinExistence type="predicted"/>
<protein>
    <recommendedName>
        <fullName evidence="1">PAC domain-containing protein</fullName>
    </recommendedName>
</protein>
<evidence type="ECO:0000259" key="1">
    <source>
        <dbReference type="PROSITE" id="PS50113"/>
    </source>
</evidence>
<dbReference type="EMBL" id="NCEB01000001">
    <property type="protein sequence ID" value="OYX36146.1"/>
    <property type="molecule type" value="Genomic_DNA"/>
</dbReference>
<sequence>MAERIRTHDWSDTPLGPIEGWPQSLKTVVGMMVAAPNPMVLLWGQAGTLIYNDGYARFAGRRHPELLGMGAREGWPEIADFNDTNIRRALAGEAWSLKDQELTLDRRGSPEPTWLDLDYVPVGDESGRPAGLIVFVTETTDRVQAERRVREEAERQRQML</sequence>
<name>A0A258FUX1_9CAUL</name>
<dbReference type="InterPro" id="IPR035965">
    <property type="entry name" value="PAS-like_dom_sf"/>
</dbReference>
<accession>A0A258FUX1</accession>
<dbReference type="Gene3D" id="3.30.450.20">
    <property type="entry name" value="PAS domain"/>
    <property type="match status" value="1"/>
</dbReference>
<dbReference type="InterPro" id="IPR000700">
    <property type="entry name" value="PAS-assoc_C"/>
</dbReference>
<dbReference type="PROSITE" id="PS50113">
    <property type="entry name" value="PAC"/>
    <property type="match status" value="1"/>
</dbReference>
<evidence type="ECO:0000313" key="3">
    <source>
        <dbReference type="Proteomes" id="UP000215595"/>
    </source>
</evidence>
<comment type="caution">
    <text evidence="2">The sequence shown here is derived from an EMBL/GenBank/DDBJ whole genome shotgun (WGS) entry which is preliminary data.</text>
</comment>
<gene>
    <name evidence="2" type="ORF">B7Z01_00395</name>
</gene>
<dbReference type="Proteomes" id="UP000215595">
    <property type="component" value="Unassembled WGS sequence"/>
</dbReference>